<proteinExistence type="predicted"/>
<organism evidence="1 2">
    <name type="scientific">Hypholoma sublateritium (strain FD-334 SS-4)</name>
    <dbReference type="NCBI Taxonomy" id="945553"/>
    <lineage>
        <taxon>Eukaryota</taxon>
        <taxon>Fungi</taxon>
        <taxon>Dikarya</taxon>
        <taxon>Basidiomycota</taxon>
        <taxon>Agaricomycotina</taxon>
        <taxon>Agaricomycetes</taxon>
        <taxon>Agaricomycetidae</taxon>
        <taxon>Agaricales</taxon>
        <taxon>Agaricineae</taxon>
        <taxon>Strophariaceae</taxon>
        <taxon>Hypholoma</taxon>
    </lineage>
</organism>
<sequence length="96" mass="10931">MSWTAMLTRVNRPDYHANDEERQCLLQADPIKLDAPKSVIVLAPLCTTPLTSQTSILVSTRQVWTWTIATLYIFWLTERAIQHVTLTSMQPCSPSQ</sequence>
<protein>
    <submittedName>
        <fullName evidence="1">Uncharacterized protein</fullName>
    </submittedName>
</protein>
<evidence type="ECO:0000313" key="1">
    <source>
        <dbReference type="EMBL" id="KJA15310.1"/>
    </source>
</evidence>
<name>A0A0D2P492_HYPSF</name>
<dbReference type="EMBL" id="KN817648">
    <property type="protein sequence ID" value="KJA15310.1"/>
    <property type="molecule type" value="Genomic_DNA"/>
</dbReference>
<dbReference type="Proteomes" id="UP000054270">
    <property type="component" value="Unassembled WGS sequence"/>
</dbReference>
<reference evidence="2" key="1">
    <citation type="submission" date="2014-04" db="EMBL/GenBank/DDBJ databases">
        <title>Evolutionary Origins and Diversification of the Mycorrhizal Mutualists.</title>
        <authorList>
            <consortium name="DOE Joint Genome Institute"/>
            <consortium name="Mycorrhizal Genomics Consortium"/>
            <person name="Kohler A."/>
            <person name="Kuo A."/>
            <person name="Nagy L.G."/>
            <person name="Floudas D."/>
            <person name="Copeland A."/>
            <person name="Barry K.W."/>
            <person name="Cichocki N."/>
            <person name="Veneault-Fourrey C."/>
            <person name="LaButti K."/>
            <person name="Lindquist E.A."/>
            <person name="Lipzen A."/>
            <person name="Lundell T."/>
            <person name="Morin E."/>
            <person name="Murat C."/>
            <person name="Riley R."/>
            <person name="Ohm R."/>
            <person name="Sun H."/>
            <person name="Tunlid A."/>
            <person name="Henrissat B."/>
            <person name="Grigoriev I.V."/>
            <person name="Hibbett D.S."/>
            <person name="Martin F."/>
        </authorList>
    </citation>
    <scope>NUCLEOTIDE SEQUENCE [LARGE SCALE GENOMIC DNA]</scope>
    <source>
        <strain evidence="2">FD-334 SS-4</strain>
    </source>
</reference>
<accession>A0A0D2P492</accession>
<gene>
    <name evidence="1" type="ORF">HYPSUDRAFT_48458</name>
</gene>
<dbReference type="AlphaFoldDB" id="A0A0D2P492"/>
<evidence type="ECO:0000313" key="2">
    <source>
        <dbReference type="Proteomes" id="UP000054270"/>
    </source>
</evidence>
<keyword evidence="2" id="KW-1185">Reference proteome</keyword>